<evidence type="ECO:0000313" key="2">
    <source>
        <dbReference type="Proteomes" id="UP000184474"/>
    </source>
</evidence>
<name>A0A1M6KSK2_REIAG</name>
<gene>
    <name evidence="1" type="ORF">SAMN04488028_101692</name>
</gene>
<dbReference type="STRING" id="156994.SAMN04488028_101692"/>
<dbReference type="AlphaFoldDB" id="A0A1M6KSK2"/>
<reference evidence="2" key="1">
    <citation type="submission" date="2016-11" db="EMBL/GenBank/DDBJ databases">
        <authorList>
            <person name="Varghese N."/>
            <person name="Submissions S."/>
        </authorList>
    </citation>
    <scope>NUCLEOTIDE SEQUENCE [LARGE SCALE GENOMIC DNA]</scope>
    <source>
        <strain evidence="2">DSM 26134</strain>
    </source>
</reference>
<organism evidence="1 2">
    <name type="scientific">Reichenbachiella agariperforans</name>
    <dbReference type="NCBI Taxonomy" id="156994"/>
    <lineage>
        <taxon>Bacteria</taxon>
        <taxon>Pseudomonadati</taxon>
        <taxon>Bacteroidota</taxon>
        <taxon>Cytophagia</taxon>
        <taxon>Cytophagales</taxon>
        <taxon>Reichenbachiellaceae</taxon>
        <taxon>Reichenbachiella</taxon>
    </lineage>
</organism>
<dbReference type="EMBL" id="FRAA01000001">
    <property type="protein sequence ID" value="SHJ61903.1"/>
    <property type="molecule type" value="Genomic_DNA"/>
</dbReference>
<proteinExistence type="predicted"/>
<dbReference type="Pfam" id="PF07751">
    <property type="entry name" value="Abi_2"/>
    <property type="match status" value="1"/>
</dbReference>
<dbReference type="Proteomes" id="UP000184474">
    <property type="component" value="Unassembled WGS sequence"/>
</dbReference>
<keyword evidence="2" id="KW-1185">Reference proteome</keyword>
<evidence type="ECO:0000313" key="1">
    <source>
        <dbReference type="EMBL" id="SHJ61903.1"/>
    </source>
</evidence>
<accession>A0A1M6KSK2</accession>
<sequence length="279" mass="33179">MLFRNEITASHFLANISYYRLKGYWWDMQLDFSKHKFHPNSYFEDVIDRYNFDRHLRLILFDAIERIEIALRTQMIYHLSLSYGSLWYQDANLFPNTIIHAKNLTSLMKEFGYSQEVFIVDHKRRFPNDDPESWKLLEIASLGTLSKIYKSLGHHLPEKAKIANGLGLNLHNELSSWLEAIVYVRNIIAHHSRLWSRNMVKRPVESIRNPKGNWFDKPLDPLQTKRPFLIISTMIYLCDKVTPNHQVKSKIIKLIQENPTIQIHKLGFLKDWDKTTLWK</sequence>
<protein>
    <submittedName>
        <fullName evidence="1">Abortive infection bacteriophage resistance protein</fullName>
    </submittedName>
</protein>
<dbReference type="InterPro" id="IPR011664">
    <property type="entry name" value="Abi_system_AbiD/AbiF-like"/>
</dbReference>